<keyword evidence="3" id="KW-1185">Reference proteome</keyword>
<dbReference type="OrthoDB" id="997384at2"/>
<gene>
    <name evidence="2" type="ORF">SAMN05444362_104121</name>
</gene>
<name>A0A1M4ZKW4_9BACT</name>
<dbReference type="RefSeq" id="WP_062184046.1">
    <property type="nucleotide sequence ID" value="NZ_BBXL01000025.1"/>
</dbReference>
<reference evidence="3" key="1">
    <citation type="submission" date="2016-11" db="EMBL/GenBank/DDBJ databases">
        <authorList>
            <person name="Varghese N."/>
            <person name="Submissions S."/>
        </authorList>
    </citation>
    <scope>NUCLEOTIDE SEQUENCE [LARGE SCALE GENOMIC DNA]</scope>
    <source>
        <strain evidence="3">DSM 27370</strain>
    </source>
</reference>
<dbReference type="Proteomes" id="UP000184480">
    <property type="component" value="Unassembled WGS sequence"/>
</dbReference>
<keyword evidence="1" id="KW-0732">Signal</keyword>
<organism evidence="2 3">
    <name type="scientific">Dysgonomonas macrotermitis</name>
    <dbReference type="NCBI Taxonomy" id="1346286"/>
    <lineage>
        <taxon>Bacteria</taxon>
        <taxon>Pseudomonadati</taxon>
        <taxon>Bacteroidota</taxon>
        <taxon>Bacteroidia</taxon>
        <taxon>Bacteroidales</taxon>
        <taxon>Dysgonomonadaceae</taxon>
        <taxon>Dysgonomonas</taxon>
    </lineage>
</organism>
<sequence>MKNLLILSVLFFLVLNSYSQVGINTSNPRGVFHIDGNGDNASTPTVAQLKNDLIAQVDANGEMYVNMGSEGHTSSQFGLYDTNKALGLNRVALTSTTDITTVPSPGKGLFVYDTNTNYMHYYSGYMWLRIEDTPYENTSVRTNNLLERAYSLPHTPTGIAEGTLLKFTSTGTITIDEKGSYGFSIRLYGGPGTFTPTPANKTYYVYMTKAGSTSILDCIQIDLYVYTGRPISYTATFYADLEANDEVCFYWAHDQATTTTCYLVHSTEGAINSNRASMLYWKF</sequence>
<evidence type="ECO:0000313" key="3">
    <source>
        <dbReference type="Proteomes" id="UP000184480"/>
    </source>
</evidence>
<evidence type="ECO:0000313" key="2">
    <source>
        <dbReference type="EMBL" id="SHF18710.1"/>
    </source>
</evidence>
<feature type="chain" id="PRO_5009908626" evidence="1">
    <location>
        <begin position="20"/>
        <end position="283"/>
    </location>
</feature>
<evidence type="ECO:0000256" key="1">
    <source>
        <dbReference type="SAM" id="SignalP"/>
    </source>
</evidence>
<protein>
    <submittedName>
        <fullName evidence="2">Uncharacterized protein</fullName>
    </submittedName>
</protein>
<feature type="signal peptide" evidence="1">
    <location>
        <begin position="1"/>
        <end position="19"/>
    </location>
</feature>
<dbReference type="STRING" id="1346286.SAMN05444362_104121"/>
<dbReference type="EMBL" id="FQUC01000004">
    <property type="protein sequence ID" value="SHF18710.1"/>
    <property type="molecule type" value="Genomic_DNA"/>
</dbReference>
<dbReference type="AlphaFoldDB" id="A0A1M4ZKW4"/>
<accession>A0A1M4ZKW4</accession>
<proteinExistence type="predicted"/>